<reference evidence="2 3" key="1">
    <citation type="submission" date="2024-06" db="EMBL/GenBank/DDBJ databases">
        <title>The Natural Products Discovery Center: Release of the First 8490 Sequenced Strains for Exploring Actinobacteria Biosynthetic Diversity.</title>
        <authorList>
            <person name="Kalkreuter E."/>
            <person name="Kautsar S.A."/>
            <person name="Yang D."/>
            <person name="Bader C.D."/>
            <person name="Teijaro C.N."/>
            <person name="Fluegel L."/>
            <person name="Davis C.M."/>
            <person name="Simpson J.R."/>
            <person name="Lauterbach L."/>
            <person name="Steele A.D."/>
            <person name="Gui C."/>
            <person name="Meng S."/>
            <person name="Li G."/>
            <person name="Viehrig K."/>
            <person name="Ye F."/>
            <person name="Su P."/>
            <person name="Kiefer A.F."/>
            <person name="Nichols A."/>
            <person name="Cepeda A.J."/>
            <person name="Yan W."/>
            <person name="Fan B."/>
            <person name="Jiang Y."/>
            <person name="Adhikari A."/>
            <person name="Zheng C.-J."/>
            <person name="Schuster L."/>
            <person name="Cowan T.M."/>
            <person name="Smanski M.J."/>
            <person name="Chevrette M.G."/>
            <person name="De Carvalho L.P.S."/>
            <person name="Shen B."/>
        </authorList>
    </citation>
    <scope>NUCLEOTIDE SEQUENCE [LARGE SCALE GENOMIC DNA]</scope>
    <source>
        <strain evidence="2 3">NPDC045705</strain>
    </source>
</reference>
<dbReference type="PRINTS" id="PR00111">
    <property type="entry name" value="ABHYDROLASE"/>
</dbReference>
<dbReference type="RefSeq" id="WP_359210530.1">
    <property type="nucleotide sequence ID" value="NZ_JBEZAM010000030.1"/>
</dbReference>
<evidence type="ECO:0000313" key="3">
    <source>
        <dbReference type="Proteomes" id="UP001551210"/>
    </source>
</evidence>
<dbReference type="PANTHER" id="PTHR43433:SF5">
    <property type="entry name" value="AB HYDROLASE-1 DOMAIN-CONTAINING PROTEIN"/>
    <property type="match status" value="1"/>
</dbReference>
<dbReference type="GO" id="GO:0016787">
    <property type="term" value="F:hydrolase activity"/>
    <property type="evidence" value="ECO:0007669"/>
    <property type="project" value="UniProtKB-KW"/>
</dbReference>
<name>A0ABV3CZR6_STREX</name>
<keyword evidence="2" id="KW-0378">Hydrolase</keyword>
<dbReference type="EMBL" id="JBEZAM010000030">
    <property type="protein sequence ID" value="MEU7295700.1"/>
    <property type="molecule type" value="Genomic_DNA"/>
</dbReference>
<sequence length="259" mass="27727">MHVTSFDGLRIAFETAGCGAPLVLLHGFFGDRSTWWAAGHVGALADRYRLVVIDARGHGASDAPHDVDSYRISRQVDDVLAVLDALDIDQAAVWGASMGGIVGLNMLAGHPERVAGLVVGGAHADRPATDQAEVEAEAQLLREQGTAPFMRRMERLGTLPTWMRTTMQDAGPHALAALTMALDTRNGVLDTLSRSADLPPLLLLAGDRDPQLPAIRSTATQIRGARLAELAGCGHFDTFARSDLNVPVVRAFLEKVPFH</sequence>
<dbReference type="SUPFAM" id="SSF53474">
    <property type="entry name" value="alpha/beta-Hydrolases"/>
    <property type="match status" value="1"/>
</dbReference>
<dbReference type="Gene3D" id="3.40.50.1820">
    <property type="entry name" value="alpha/beta hydrolase"/>
    <property type="match status" value="1"/>
</dbReference>
<dbReference type="InterPro" id="IPR000073">
    <property type="entry name" value="AB_hydrolase_1"/>
</dbReference>
<comment type="caution">
    <text evidence="2">The sequence shown here is derived from an EMBL/GenBank/DDBJ whole genome shotgun (WGS) entry which is preliminary data.</text>
</comment>
<organism evidence="2 3">
    <name type="scientific">Streptomyces exfoliatus</name>
    <name type="common">Streptomyces hydrogenans</name>
    <dbReference type="NCBI Taxonomy" id="1905"/>
    <lineage>
        <taxon>Bacteria</taxon>
        <taxon>Bacillati</taxon>
        <taxon>Actinomycetota</taxon>
        <taxon>Actinomycetes</taxon>
        <taxon>Kitasatosporales</taxon>
        <taxon>Streptomycetaceae</taxon>
        <taxon>Streptomyces</taxon>
    </lineage>
</organism>
<dbReference type="Proteomes" id="UP001551210">
    <property type="component" value="Unassembled WGS sequence"/>
</dbReference>
<accession>A0ABV3CZR6</accession>
<gene>
    <name evidence="2" type="ORF">AB0A76_21165</name>
</gene>
<keyword evidence="3" id="KW-1185">Reference proteome</keyword>
<dbReference type="InterPro" id="IPR050471">
    <property type="entry name" value="AB_hydrolase"/>
</dbReference>
<dbReference type="PANTHER" id="PTHR43433">
    <property type="entry name" value="HYDROLASE, ALPHA/BETA FOLD FAMILY PROTEIN"/>
    <property type="match status" value="1"/>
</dbReference>
<evidence type="ECO:0000313" key="2">
    <source>
        <dbReference type="EMBL" id="MEU7295700.1"/>
    </source>
</evidence>
<proteinExistence type="predicted"/>
<dbReference type="InterPro" id="IPR029058">
    <property type="entry name" value="AB_hydrolase_fold"/>
</dbReference>
<feature type="domain" description="AB hydrolase-1" evidence="1">
    <location>
        <begin position="21"/>
        <end position="141"/>
    </location>
</feature>
<protein>
    <submittedName>
        <fullName evidence="2">Alpha/beta hydrolase</fullName>
    </submittedName>
</protein>
<dbReference type="Pfam" id="PF00561">
    <property type="entry name" value="Abhydrolase_1"/>
    <property type="match status" value="1"/>
</dbReference>
<evidence type="ECO:0000259" key="1">
    <source>
        <dbReference type="Pfam" id="PF00561"/>
    </source>
</evidence>